<dbReference type="Proteomes" id="UP000234198">
    <property type="component" value="Unassembled WGS sequence"/>
</dbReference>
<feature type="region of interest" description="Disordered" evidence="1">
    <location>
        <begin position="16"/>
        <end position="36"/>
    </location>
</feature>
<dbReference type="EMBL" id="PKKM01000014">
    <property type="protein sequence ID" value="PKY63819.1"/>
    <property type="molecule type" value="Genomic_DNA"/>
</dbReference>
<organism evidence="2 3">
    <name type="scientific">Schaalia odontolytica</name>
    <dbReference type="NCBI Taxonomy" id="1660"/>
    <lineage>
        <taxon>Bacteria</taxon>
        <taxon>Bacillati</taxon>
        <taxon>Actinomycetota</taxon>
        <taxon>Actinomycetes</taxon>
        <taxon>Actinomycetales</taxon>
        <taxon>Actinomycetaceae</taxon>
        <taxon>Schaalia</taxon>
    </lineage>
</organism>
<gene>
    <name evidence="2" type="ORF">CYJ22_09185</name>
</gene>
<feature type="compositionally biased region" description="Polar residues" evidence="1">
    <location>
        <begin position="16"/>
        <end position="27"/>
    </location>
</feature>
<comment type="caution">
    <text evidence="2">The sequence shown here is derived from an EMBL/GenBank/DDBJ whole genome shotgun (WGS) entry which is preliminary data.</text>
</comment>
<proteinExistence type="predicted"/>
<accession>A0A2I1HY75</accession>
<evidence type="ECO:0000313" key="2">
    <source>
        <dbReference type="EMBL" id="PKY63819.1"/>
    </source>
</evidence>
<dbReference type="AlphaFoldDB" id="A0A2I1HY75"/>
<reference evidence="2 3" key="1">
    <citation type="submission" date="2017-12" db="EMBL/GenBank/DDBJ databases">
        <title>Phylogenetic diversity of female urinary microbiome.</title>
        <authorList>
            <person name="Thomas-White K."/>
            <person name="Wolfe A.J."/>
        </authorList>
    </citation>
    <scope>NUCLEOTIDE SEQUENCE [LARGE SCALE GENOMIC DNA]</scope>
    <source>
        <strain evidence="2 3">UMB0018</strain>
    </source>
</reference>
<name>A0A2I1HY75_9ACTO</name>
<sequence length="76" mass="8770">MTLCCHEVPPGFSSQLRKPFTQSQSCPPTAGTRRLKPQNNRENRLCSPFWGCGPRSCKKQELQHMKRDKIRATVRQ</sequence>
<evidence type="ECO:0000256" key="1">
    <source>
        <dbReference type="SAM" id="MobiDB-lite"/>
    </source>
</evidence>
<evidence type="ECO:0000313" key="3">
    <source>
        <dbReference type="Proteomes" id="UP000234198"/>
    </source>
</evidence>
<protein>
    <submittedName>
        <fullName evidence="2">Uncharacterized protein</fullName>
    </submittedName>
</protein>